<dbReference type="PIRSF" id="PIRSF037208">
    <property type="entry name" value="ATE_pro_prd"/>
    <property type="match status" value="1"/>
</dbReference>
<sequence>MHPYADDVTHDTHDTPTSNAASQAHLVVNLSPPSLCSYLPDRASQLHFILLDSGEIIDPERYTKLCQQGFRRSGQAFYRPNCPHCQQCISSRVVVNEFEPSRRYRKILNRNAQVSLQLRPAASATHEHYALYQKYISARHADGDMYPPSLHTFEQFLVASPADTLFLEFREPNNKLIAVAVTDRLSDGLSAIYTFFDPDPSYNSRSLGVYCILQQIKMTQRLGLAYAYLGFWIPTVQKMRYKTNYAPIELLIHGHWQYFESAPTPEQVLELLATQPLTFNN</sequence>
<comment type="catalytic activity">
    <reaction evidence="4">
        <text>N-terminal L-aspartyl-[protein] + L-leucyl-tRNA(Leu) = N-terminal L-leucyl-L-aspartyl-[protein] + tRNA(Leu) + H(+)</text>
        <dbReference type="Rhea" id="RHEA:50420"/>
        <dbReference type="Rhea" id="RHEA-COMP:9613"/>
        <dbReference type="Rhea" id="RHEA-COMP:9622"/>
        <dbReference type="Rhea" id="RHEA-COMP:12669"/>
        <dbReference type="Rhea" id="RHEA-COMP:12674"/>
        <dbReference type="ChEBI" id="CHEBI:15378"/>
        <dbReference type="ChEBI" id="CHEBI:64720"/>
        <dbReference type="ChEBI" id="CHEBI:78442"/>
        <dbReference type="ChEBI" id="CHEBI:78494"/>
        <dbReference type="ChEBI" id="CHEBI:133042"/>
        <dbReference type="EC" id="2.3.2.29"/>
    </reaction>
</comment>
<evidence type="ECO:0000256" key="5">
    <source>
        <dbReference type="SAM" id="MobiDB-lite"/>
    </source>
</evidence>
<dbReference type="Proteomes" id="UP000442109">
    <property type="component" value="Unassembled WGS sequence"/>
</dbReference>
<dbReference type="NCBIfam" id="NF002346">
    <property type="entry name" value="PRK01305.2-3"/>
    <property type="match status" value="1"/>
</dbReference>
<dbReference type="AlphaFoldDB" id="A0A844LWX6"/>
<dbReference type="PANTHER" id="PTHR21367:SF1">
    <property type="entry name" value="ARGINYL-TRNA--PROTEIN TRANSFERASE 1"/>
    <property type="match status" value="1"/>
</dbReference>
<dbReference type="Pfam" id="PF04376">
    <property type="entry name" value="ATE_N"/>
    <property type="match status" value="1"/>
</dbReference>
<dbReference type="SUPFAM" id="SSF55729">
    <property type="entry name" value="Acyl-CoA N-acyltransferases (Nat)"/>
    <property type="match status" value="1"/>
</dbReference>
<accession>A0A844LWX6</accession>
<comment type="catalytic activity">
    <reaction evidence="4">
        <text>N-terminal L-glutamyl-[protein] + L-leucyl-tRNA(Leu) = N-terminal L-leucyl-L-glutamyl-[protein] + tRNA(Leu) + H(+)</text>
        <dbReference type="Rhea" id="RHEA:50412"/>
        <dbReference type="Rhea" id="RHEA-COMP:9613"/>
        <dbReference type="Rhea" id="RHEA-COMP:9622"/>
        <dbReference type="Rhea" id="RHEA-COMP:12664"/>
        <dbReference type="Rhea" id="RHEA-COMP:12668"/>
        <dbReference type="ChEBI" id="CHEBI:15378"/>
        <dbReference type="ChEBI" id="CHEBI:64721"/>
        <dbReference type="ChEBI" id="CHEBI:78442"/>
        <dbReference type="ChEBI" id="CHEBI:78494"/>
        <dbReference type="ChEBI" id="CHEBI:133041"/>
        <dbReference type="EC" id="2.3.2.29"/>
    </reaction>
</comment>
<keyword evidence="9" id="KW-1185">Reference proteome</keyword>
<keyword evidence="1 4" id="KW-0963">Cytoplasm</keyword>
<dbReference type="OrthoDB" id="9782022at2"/>
<dbReference type="NCBIfam" id="NF002342">
    <property type="entry name" value="PRK01305.1-3"/>
    <property type="match status" value="1"/>
</dbReference>
<comment type="caution">
    <text evidence="8">The sequence shown here is derived from an EMBL/GenBank/DDBJ whole genome shotgun (WGS) entry which is preliminary data.</text>
</comment>
<dbReference type="RefSeq" id="WP_155586521.1">
    <property type="nucleotide sequence ID" value="NZ_WFKQ01000001.1"/>
</dbReference>
<dbReference type="EC" id="2.3.2.29" evidence="4"/>
<evidence type="ECO:0000256" key="3">
    <source>
        <dbReference type="ARBA" id="ARBA00023315"/>
    </source>
</evidence>
<evidence type="ECO:0000313" key="8">
    <source>
        <dbReference type="EMBL" id="MUG31203.1"/>
    </source>
</evidence>
<feature type="region of interest" description="Disordered" evidence="5">
    <location>
        <begin position="1"/>
        <end position="20"/>
    </location>
</feature>
<reference evidence="8 9" key="1">
    <citation type="journal article" date="2019" name="PLoS ONE">
        <title>Pup mortality in New Zealand sea lions (Phocarctos hookeri) at Enderby Island, Auckland Islands, 2013-18.</title>
        <authorList>
            <person name="Michael S.A."/>
            <person name="Hayman D.T.S."/>
            <person name="Gray R."/>
            <person name="Zhang J."/>
            <person name="Rogers L."/>
            <person name="Roe W.D."/>
        </authorList>
    </citation>
    <scope>NUCLEOTIDE SEQUENCE [LARGE SCALE GENOMIC DNA]</scope>
    <source>
        <strain evidence="8 9">SM868</strain>
    </source>
</reference>
<dbReference type="InterPro" id="IPR030700">
    <property type="entry name" value="N-end_Aminoacyl_Trfase"/>
</dbReference>
<keyword evidence="3 4" id="KW-0012">Acyltransferase</keyword>
<dbReference type="Pfam" id="PF04377">
    <property type="entry name" value="ATE_C"/>
    <property type="match status" value="1"/>
</dbReference>
<comment type="similarity">
    <text evidence="4">Belongs to the R-transferase family. Bpt subfamily.</text>
</comment>
<dbReference type="InterPro" id="IPR007472">
    <property type="entry name" value="N-end_Aminoacyl_Trfase_C"/>
</dbReference>
<dbReference type="InterPro" id="IPR017138">
    <property type="entry name" value="Asp_Glu_LeuTrfase"/>
</dbReference>
<dbReference type="GO" id="GO:0008914">
    <property type="term" value="F:leucyl-tRNA--protein transferase activity"/>
    <property type="evidence" value="ECO:0007669"/>
    <property type="project" value="UniProtKB-UniRule"/>
</dbReference>
<dbReference type="EMBL" id="WFKQ01000001">
    <property type="protein sequence ID" value="MUG31203.1"/>
    <property type="molecule type" value="Genomic_DNA"/>
</dbReference>
<gene>
    <name evidence="4" type="primary">bpt</name>
    <name evidence="8" type="ORF">GB996_00145</name>
</gene>
<dbReference type="InterPro" id="IPR016181">
    <property type="entry name" value="Acyl_CoA_acyltransferase"/>
</dbReference>
<feature type="domain" description="N-end aminoacyl transferase N-terminal" evidence="6">
    <location>
        <begin position="36"/>
        <end position="106"/>
    </location>
</feature>
<keyword evidence="2 4" id="KW-0808">Transferase</keyword>
<dbReference type="HAMAP" id="MF_00689">
    <property type="entry name" value="Bpt"/>
    <property type="match status" value="1"/>
</dbReference>
<dbReference type="NCBIfam" id="NF002341">
    <property type="entry name" value="PRK01305.1-1"/>
    <property type="match status" value="1"/>
</dbReference>
<dbReference type="GO" id="GO:0004057">
    <property type="term" value="F:arginyl-tRNA--protein transferase activity"/>
    <property type="evidence" value="ECO:0007669"/>
    <property type="project" value="InterPro"/>
</dbReference>
<dbReference type="GO" id="GO:0071596">
    <property type="term" value="P:ubiquitin-dependent protein catabolic process via the N-end rule pathway"/>
    <property type="evidence" value="ECO:0007669"/>
    <property type="project" value="InterPro"/>
</dbReference>
<feature type="domain" description="N-end rule aminoacyl transferase C-terminal" evidence="7">
    <location>
        <begin position="127"/>
        <end position="251"/>
    </location>
</feature>
<comment type="subcellular location">
    <subcellularLocation>
        <location evidence="4">Cytoplasm</location>
    </subcellularLocation>
</comment>
<evidence type="ECO:0000259" key="7">
    <source>
        <dbReference type="Pfam" id="PF04377"/>
    </source>
</evidence>
<evidence type="ECO:0000259" key="6">
    <source>
        <dbReference type="Pfam" id="PF04376"/>
    </source>
</evidence>
<protein>
    <recommendedName>
        <fullName evidence="4">Aspartate/glutamate leucyltransferase</fullName>
        <ecNumber evidence="4">2.3.2.29</ecNumber>
    </recommendedName>
</protein>
<feature type="compositionally biased region" description="Basic and acidic residues" evidence="5">
    <location>
        <begin position="1"/>
        <end position="14"/>
    </location>
</feature>
<name>A0A844LWX6_9GAMM</name>
<evidence type="ECO:0000313" key="9">
    <source>
        <dbReference type="Proteomes" id="UP000442109"/>
    </source>
</evidence>
<proteinExistence type="inferred from homology"/>
<dbReference type="PANTHER" id="PTHR21367">
    <property type="entry name" value="ARGININE-TRNA-PROTEIN TRANSFERASE 1"/>
    <property type="match status" value="1"/>
</dbReference>
<organism evidence="8 9">
    <name type="scientific">Psychrobacter sanguinis</name>
    <dbReference type="NCBI Taxonomy" id="861445"/>
    <lineage>
        <taxon>Bacteria</taxon>
        <taxon>Pseudomonadati</taxon>
        <taxon>Pseudomonadota</taxon>
        <taxon>Gammaproteobacteria</taxon>
        <taxon>Moraxellales</taxon>
        <taxon>Moraxellaceae</taxon>
        <taxon>Psychrobacter</taxon>
    </lineage>
</organism>
<evidence type="ECO:0000256" key="4">
    <source>
        <dbReference type="HAMAP-Rule" id="MF_00689"/>
    </source>
</evidence>
<dbReference type="GO" id="GO:0005737">
    <property type="term" value="C:cytoplasm"/>
    <property type="evidence" value="ECO:0007669"/>
    <property type="project" value="UniProtKB-SubCell"/>
</dbReference>
<evidence type="ECO:0000256" key="2">
    <source>
        <dbReference type="ARBA" id="ARBA00022679"/>
    </source>
</evidence>
<dbReference type="InterPro" id="IPR007471">
    <property type="entry name" value="N-end_Aminoacyl_Trfase_N"/>
</dbReference>
<evidence type="ECO:0000256" key="1">
    <source>
        <dbReference type="ARBA" id="ARBA00022490"/>
    </source>
</evidence>
<comment type="function">
    <text evidence="4">Functions in the N-end rule pathway of protein degradation where it conjugates Leu from its aminoacyl-tRNA to the N-termini of proteins containing an N-terminal aspartate or glutamate.</text>
</comment>